<comment type="similarity">
    <text evidence="1">Belongs to the outer membrane factor (OMF) (TC 1.B.17) family.</text>
</comment>
<gene>
    <name evidence="2" type="primary">srpC_1</name>
    <name evidence="2" type="ORF">GAK35_01851</name>
</gene>
<dbReference type="Proteomes" id="UP000462435">
    <property type="component" value="Unassembled WGS sequence"/>
</dbReference>
<evidence type="ECO:0000313" key="3">
    <source>
        <dbReference type="Proteomes" id="UP000462435"/>
    </source>
</evidence>
<accession>A0A7V8FXA7</accession>
<reference evidence="3" key="1">
    <citation type="journal article" date="2020" name="MBio">
        <title>Horizontal gene transfer to a defensive symbiont with a reduced genome amongst a multipartite beetle microbiome.</title>
        <authorList>
            <person name="Waterworth S.C."/>
            <person name="Florez L.V."/>
            <person name="Rees E.R."/>
            <person name="Hertweck C."/>
            <person name="Kaltenpoth M."/>
            <person name="Kwan J.C."/>
        </authorList>
    </citation>
    <scope>NUCLEOTIDE SEQUENCE [LARGE SCALE GENOMIC DNA]</scope>
</reference>
<dbReference type="Gene3D" id="1.20.1600.10">
    <property type="entry name" value="Outer membrane efflux proteins (OEP)"/>
    <property type="match status" value="1"/>
</dbReference>
<dbReference type="EMBL" id="WNDX01000046">
    <property type="protein sequence ID" value="KAF1044256.1"/>
    <property type="molecule type" value="Genomic_DNA"/>
</dbReference>
<dbReference type="InterPro" id="IPR010131">
    <property type="entry name" value="MdtP/NodT-like"/>
</dbReference>
<evidence type="ECO:0000256" key="1">
    <source>
        <dbReference type="ARBA" id="ARBA00007613"/>
    </source>
</evidence>
<name>A0A7V8FXA7_9BURK</name>
<dbReference type="PANTHER" id="PTHR30203">
    <property type="entry name" value="OUTER MEMBRANE CATION EFFLUX PROTEIN"/>
    <property type="match status" value="1"/>
</dbReference>
<dbReference type="AlphaFoldDB" id="A0A7V8FXA7"/>
<dbReference type="SUPFAM" id="SSF56954">
    <property type="entry name" value="Outer membrane efflux proteins (OEP)"/>
    <property type="match status" value="1"/>
</dbReference>
<dbReference type="PANTHER" id="PTHR30203:SF21">
    <property type="entry name" value="OUTER MEMBRANE COMPONENT OF MULTIDRUG EFFLUX PUMP-RELATED"/>
    <property type="match status" value="1"/>
</dbReference>
<dbReference type="Gene3D" id="2.20.200.10">
    <property type="entry name" value="Outer membrane efflux proteins (OEP)"/>
    <property type="match status" value="1"/>
</dbReference>
<organism evidence="2 3">
    <name type="scientific">Herbaspirillum frisingense</name>
    <dbReference type="NCBI Taxonomy" id="92645"/>
    <lineage>
        <taxon>Bacteria</taxon>
        <taxon>Pseudomonadati</taxon>
        <taxon>Pseudomonadota</taxon>
        <taxon>Betaproteobacteria</taxon>
        <taxon>Burkholderiales</taxon>
        <taxon>Oxalobacteraceae</taxon>
        <taxon>Herbaspirillum</taxon>
    </lineage>
</organism>
<proteinExistence type="inferred from homology"/>
<dbReference type="Pfam" id="PF02321">
    <property type="entry name" value="OEP"/>
    <property type="match status" value="1"/>
</dbReference>
<comment type="caution">
    <text evidence="2">The sequence shown here is derived from an EMBL/GenBank/DDBJ whole genome shotgun (WGS) entry which is preliminary data.</text>
</comment>
<evidence type="ECO:0000313" key="2">
    <source>
        <dbReference type="EMBL" id="KAF1044256.1"/>
    </source>
</evidence>
<dbReference type="GO" id="GO:0015562">
    <property type="term" value="F:efflux transmembrane transporter activity"/>
    <property type="evidence" value="ECO:0007669"/>
    <property type="project" value="InterPro"/>
</dbReference>
<protein>
    <submittedName>
        <fullName evidence="2">Solvent efflux pump outer membrane protein SrpC</fullName>
    </submittedName>
</protein>
<sequence length="152" mass="16067">MSVNYLGNDYLTGNRTFSFSLGPLISWSFPNMAVARSRVAQANAQSAADLAGFDGAVLNALKESEQSLSAYGAGLERRAALTEAERRAGNAFRLADQRYATGAVSYLDVLTAQTELLNARAALTTAEQQLGSARVDVFKALGGGWEDAAAAR</sequence>
<dbReference type="InterPro" id="IPR003423">
    <property type="entry name" value="OMP_efflux"/>
</dbReference>